<feature type="transmembrane region" description="Helical" evidence="2">
    <location>
        <begin position="53"/>
        <end position="77"/>
    </location>
</feature>
<feature type="transmembrane region" description="Helical" evidence="2">
    <location>
        <begin position="111"/>
        <end position="135"/>
    </location>
</feature>
<sequence length="434" mass="48604">MSNSTSTSMPSRQQIPAEALPAAICVLAYSFLCLFSGCLLIHMLIRSKERFTYAYFYAIGTSLVTVLSMIQQIFYIIQWRDSKIGAWEAAIEPATNGHLGIGSHSDIFITIMYWIQTYLFGANAMIILFWAVALATSAWECDLGKLNNYRREIGTCSKFAAFVLPLVSVIVRAILNPRLSTRVGVIANNVILMTSFTIGALCVFSVIVRCVRTYLRFKVTESTSLTINEVTPWETDPRTPGRPSPRRRSSVDTGLMLRFSMAFVIFTGFNVCLVLYNIGSVQGALARSSNAAPDFSIHTAIRDCLDFIPTVTSSLLAFCLFGTTDQARQHYSNLIRSLRRETRETKSHHALPYWYGSNPGSREHSLDLQEYAIKRLSGKSFFTEEYAIKRFSAKSTFFTEEYELRSGSLMPIAQLETAITITSVPTTTNHMAKN</sequence>
<dbReference type="EMBL" id="ML996095">
    <property type="protein sequence ID" value="KAF2147899.1"/>
    <property type="molecule type" value="Genomic_DNA"/>
</dbReference>
<evidence type="ECO:0000256" key="1">
    <source>
        <dbReference type="SAM" id="MobiDB-lite"/>
    </source>
</evidence>
<proteinExistence type="predicted"/>
<reference evidence="3" key="1">
    <citation type="journal article" date="2020" name="Stud. Mycol.">
        <title>101 Dothideomycetes genomes: a test case for predicting lifestyles and emergence of pathogens.</title>
        <authorList>
            <person name="Haridas S."/>
            <person name="Albert R."/>
            <person name="Binder M."/>
            <person name="Bloem J."/>
            <person name="Labutti K."/>
            <person name="Salamov A."/>
            <person name="Andreopoulos B."/>
            <person name="Baker S."/>
            <person name="Barry K."/>
            <person name="Bills G."/>
            <person name="Bluhm B."/>
            <person name="Cannon C."/>
            <person name="Castanera R."/>
            <person name="Culley D."/>
            <person name="Daum C."/>
            <person name="Ezra D."/>
            <person name="Gonzalez J."/>
            <person name="Henrissat B."/>
            <person name="Kuo A."/>
            <person name="Liang C."/>
            <person name="Lipzen A."/>
            <person name="Lutzoni F."/>
            <person name="Magnuson J."/>
            <person name="Mondo S."/>
            <person name="Nolan M."/>
            <person name="Ohm R."/>
            <person name="Pangilinan J."/>
            <person name="Park H.-J."/>
            <person name="Ramirez L."/>
            <person name="Alfaro M."/>
            <person name="Sun H."/>
            <person name="Tritt A."/>
            <person name="Yoshinaga Y."/>
            <person name="Zwiers L.-H."/>
            <person name="Turgeon B."/>
            <person name="Goodwin S."/>
            <person name="Spatafora J."/>
            <person name="Crous P."/>
            <person name="Grigoriev I."/>
        </authorList>
    </citation>
    <scope>NUCLEOTIDE SEQUENCE</scope>
    <source>
        <strain evidence="3">CBS 260.36</strain>
    </source>
</reference>
<evidence type="ECO:0000313" key="4">
    <source>
        <dbReference type="Proteomes" id="UP000799439"/>
    </source>
</evidence>
<name>A0A9P4MFG1_9PEZI</name>
<comment type="caution">
    <text evidence="3">The sequence shown here is derived from an EMBL/GenBank/DDBJ whole genome shotgun (WGS) entry which is preliminary data.</text>
</comment>
<protein>
    <submittedName>
        <fullName evidence="3">Uncharacterized protein</fullName>
    </submittedName>
</protein>
<dbReference type="Proteomes" id="UP000799439">
    <property type="component" value="Unassembled WGS sequence"/>
</dbReference>
<feature type="transmembrane region" description="Helical" evidence="2">
    <location>
        <begin position="20"/>
        <end position="41"/>
    </location>
</feature>
<evidence type="ECO:0000313" key="3">
    <source>
        <dbReference type="EMBL" id="KAF2147899.1"/>
    </source>
</evidence>
<gene>
    <name evidence="3" type="ORF">K461DRAFT_272558</name>
</gene>
<feature type="transmembrane region" description="Helical" evidence="2">
    <location>
        <begin position="255"/>
        <end position="278"/>
    </location>
</feature>
<dbReference type="OrthoDB" id="5287295at2759"/>
<feature type="transmembrane region" description="Helical" evidence="2">
    <location>
        <begin position="186"/>
        <end position="208"/>
    </location>
</feature>
<keyword evidence="4" id="KW-1185">Reference proteome</keyword>
<organism evidence="3 4">
    <name type="scientific">Myriangium duriaei CBS 260.36</name>
    <dbReference type="NCBI Taxonomy" id="1168546"/>
    <lineage>
        <taxon>Eukaryota</taxon>
        <taxon>Fungi</taxon>
        <taxon>Dikarya</taxon>
        <taxon>Ascomycota</taxon>
        <taxon>Pezizomycotina</taxon>
        <taxon>Dothideomycetes</taxon>
        <taxon>Dothideomycetidae</taxon>
        <taxon>Myriangiales</taxon>
        <taxon>Myriangiaceae</taxon>
        <taxon>Myriangium</taxon>
    </lineage>
</organism>
<keyword evidence="2" id="KW-1133">Transmembrane helix</keyword>
<evidence type="ECO:0000256" key="2">
    <source>
        <dbReference type="SAM" id="Phobius"/>
    </source>
</evidence>
<feature type="transmembrane region" description="Helical" evidence="2">
    <location>
        <begin position="156"/>
        <end position="174"/>
    </location>
</feature>
<accession>A0A9P4MFG1</accession>
<dbReference type="AlphaFoldDB" id="A0A9P4MFG1"/>
<keyword evidence="2" id="KW-0472">Membrane</keyword>
<feature type="region of interest" description="Disordered" evidence="1">
    <location>
        <begin position="231"/>
        <end position="250"/>
    </location>
</feature>
<keyword evidence="2" id="KW-0812">Transmembrane</keyword>